<dbReference type="Pfam" id="PF04471">
    <property type="entry name" value="Mrr_cat"/>
    <property type="match status" value="1"/>
</dbReference>
<evidence type="ECO:0000259" key="1">
    <source>
        <dbReference type="Pfam" id="PF04471"/>
    </source>
</evidence>
<dbReference type="AlphaFoldDB" id="A0A285QZ81"/>
<dbReference type="GO" id="GO:0003677">
    <property type="term" value="F:DNA binding"/>
    <property type="evidence" value="ECO:0007669"/>
    <property type="project" value="InterPro"/>
</dbReference>
<dbReference type="SUPFAM" id="SSF52980">
    <property type="entry name" value="Restriction endonuclease-like"/>
    <property type="match status" value="1"/>
</dbReference>
<dbReference type="EMBL" id="OBMI01000002">
    <property type="protein sequence ID" value="SOB87166.1"/>
    <property type="molecule type" value="Genomic_DNA"/>
</dbReference>
<evidence type="ECO:0000313" key="3">
    <source>
        <dbReference type="Proteomes" id="UP000219494"/>
    </source>
</evidence>
<dbReference type="GO" id="GO:0009307">
    <property type="term" value="P:DNA restriction-modification system"/>
    <property type="evidence" value="ECO:0007669"/>
    <property type="project" value="InterPro"/>
</dbReference>
<keyword evidence="2" id="KW-0540">Nuclease</keyword>
<keyword evidence="3" id="KW-1185">Reference proteome</keyword>
<accession>A0A285QZ81</accession>
<evidence type="ECO:0000313" key="2">
    <source>
        <dbReference type="EMBL" id="SOB87166.1"/>
    </source>
</evidence>
<keyword evidence="2" id="KW-0255">Endonuclease</keyword>
<reference evidence="2 3" key="1">
    <citation type="submission" date="2017-07" db="EMBL/GenBank/DDBJ databases">
        <authorList>
            <person name="Sun Z.S."/>
            <person name="Albrecht U."/>
            <person name="Echele G."/>
            <person name="Lee C.C."/>
        </authorList>
    </citation>
    <scope>NUCLEOTIDE SEQUENCE [LARGE SCALE GENOMIC DNA]</scope>
    <source>
        <strain evidence="2 3">CGMCC 1.12672</strain>
    </source>
</reference>
<sequence length="371" mass="41421">MTESERRDRERSRNHRFEDLVAEVFRAHNFKVEGEVRFPTKGSKQRVDLLLTWEGDVTTVVEVKLYRSRARYLPDADQAIAQVLSAQAAFKADHAMIVTNLYRDRLSPTATLNNDVVLVGIDDLAILATDPELRERIGLMDEELSSALRDFDSAGLSAPSVPFDPSVLHMTAAAPTSVPVVSTRGAELKSELFEIETGKTHTQTLKSGRKGANWRLFEDVCYEALQYVFDGVLGNWDTQKPVAGDDNRFDAIAKIQGSDVFCRTLIEHFGSRHILFEFKNYGDPVGANLIHITEKYLYPKALRGVAIIISPHGFEDAAKRASQGALRDVGKLMLDLTRDQLGELLDKKDKAQPPGETMETLLDAHLLEIGR</sequence>
<dbReference type="GO" id="GO:0004519">
    <property type="term" value="F:endonuclease activity"/>
    <property type="evidence" value="ECO:0007669"/>
    <property type="project" value="UniProtKB-KW"/>
</dbReference>
<organism evidence="2 3">
    <name type="scientific">Sphingomonas guangdongensis</name>
    <dbReference type="NCBI Taxonomy" id="1141890"/>
    <lineage>
        <taxon>Bacteria</taxon>
        <taxon>Pseudomonadati</taxon>
        <taxon>Pseudomonadota</taxon>
        <taxon>Alphaproteobacteria</taxon>
        <taxon>Sphingomonadales</taxon>
        <taxon>Sphingomonadaceae</taxon>
        <taxon>Sphingomonas</taxon>
    </lineage>
</organism>
<dbReference type="Proteomes" id="UP000219494">
    <property type="component" value="Unassembled WGS sequence"/>
</dbReference>
<name>A0A285QZ81_9SPHN</name>
<dbReference type="RefSeq" id="WP_179640980.1">
    <property type="nucleotide sequence ID" value="NZ_OBMI01000002.1"/>
</dbReference>
<keyword evidence="2" id="KW-0378">Hydrolase</keyword>
<dbReference type="InterPro" id="IPR007560">
    <property type="entry name" value="Restrct_endonuc_IV_Mrr"/>
</dbReference>
<protein>
    <submittedName>
        <fullName evidence="2">Restriction endonuclease</fullName>
    </submittedName>
</protein>
<gene>
    <name evidence="2" type="ORF">SAMN06297144_2289</name>
</gene>
<dbReference type="InterPro" id="IPR011335">
    <property type="entry name" value="Restrct_endonuc-II-like"/>
</dbReference>
<proteinExistence type="predicted"/>
<feature type="domain" description="Restriction endonuclease type IV Mrr" evidence="1">
    <location>
        <begin position="13"/>
        <end position="121"/>
    </location>
</feature>